<dbReference type="InterPro" id="IPR004364">
    <property type="entry name" value="Aa-tRNA-synt_II"/>
</dbReference>
<dbReference type="HAMAP" id="MF_00252">
    <property type="entry name" value="Lys_tRNA_synth_class2"/>
    <property type="match status" value="1"/>
</dbReference>
<keyword evidence="6 13" id="KW-0479">Metal-binding</keyword>
<dbReference type="CDD" id="cd00775">
    <property type="entry name" value="LysRS_core"/>
    <property type="match status" value="1"/>
</dbReference>
<comment type="cofactor">
    <cofactor evidence="13 14">
        <name>Mg(2+)</name>
        <dbReference type="ChEBI" id="CHEBI:18420"/>
    </cofactor>
    <text evidence="13 14">Binds 3 Mg(2+) ions per subunit.</text>
</comment>
<feature type="binding site" evidence="13">
    <location>
        <position position="420"/>
    </location>
    <ligand>
        <name>Mg(2+)</name>
        <dbReference type="ChEBI" id="CHEBI:18420"/>
        <label>2</label>
    </ligand>
</feature>
<dbReference type="InterPro" id="IPR004365">
    <property type="entry name" value="NA-bd_OB_tRNA"/>
</dbReference>
<dbReference type="Pfam" id="PF01336">
    <property type="entry name" value="tRNA_anti-codon"/>
    <property type="match status" value="1"/>
</dbReference>
<dbReference type="PANTHER" id="PTHR42918">
    <property type="entry name" value="LYSYL-TRNA SYNTHETASE"/>
    <property type="match status" value="1"/>
</dbReference>
<comment type="subunit">
    <text evidence="3 13">Homodimer.</text>
</comment>
<evidence type="ECO:0000256" key="9">
    <source>
        <dbReference type="ARBA" id="ARBA00022842"/>
    </source>
</evidence>
<keyword evidence="10 13" id="KW-0648">Protein biosynthesis</keyword>
<name>A0A418XCH3_9PSED</name>
<accession>A0A418XCH3</accession>
<evidence type="ECO:0000256" key="3">
    <source>
        <dbReference type="ARBA" id="ARBA00011738"/>
    </source>
</evidence>
<evidence type="ECO:0000256" key="6">
    <source>
        <dbReference type="ARBA" id="ARBA00022723"/>
    </source>
</evidence>
<dbReference type="InterPro" id="IPR045864">
    <property type="entry name" value="aa-tRNA-synth_II/BPL/LPL"/>
</dbReference>
<evidence type="ECO:0000313" key="16">
    <source>
        <dbReference type="EMBL" id="RJG10206.1"/>
    </source>
</evidence>
<comment type="caution">
    <text evidence="16">The sequence shown here is derived from an EMBL/GenBank/DDBJ whole genome shotgun (WGS) entry which is preliminary data.</text>
</comment>
<dbReference type="SUPFAM" id="SSF50249">
    <property type="entry name" value="Nucleic acid-binding proteins"/>
    <property type="match status" value="1"/>
</dbReference>
<dbReference type="EC" id="6.1.1.6" evidence="13"/>
<dbReference type="PROSITE" id="PS50862">
    <property type="entry name" value="AA_TRNA_LIGASE_II"/>
    <property type="match status" value="1"/>
</dbReference>
<dbReference type="FunFam" id="3.30.930.10:FF:000001">
    <property type="entry name" value="Lysine--tRNA ligase"/>
    <property type="match status" value="1"/>
</dbReference>
<comment type="subcellular location">
    <subcellularLocation>
        <location evidence="1 13">Cytoplasm</location>
    </subcellularLocation>
</comment>
<dbReference type="Proteomes" id="UP000284021">
    <property type="component" value="Unassembled WGS sequence"/>
</dbReference>
<evidence type="ECO:0000256" key="7">
    <source>
        <dbReference type="ARBA" id="ARBA00022741"/>
    </source>
</evidence>
<evidence type="ECO:0000256" key="11">
    <source>
        <dbReference type="ARBA" id="ARBA00023146"/>
    </source>
</evidence>
<feature type="binding site" evidence="13">
    <location>
        <position position="413"/>
    </location>
    <ligand>
        <name>Mg(2+)</name>
        <dbReference type="ChEBI" id="CHEBI:18420"/>
        <label>1</label>
    </ligand>
</feature>
<evidence type="ECO:0000256" key="12">
    <source>
        <dbReference type="ARBA" id="ARBA00048573"/>
    </source>
</evidence>
<dbReference type="InterPro" id="IPR044136">
    <property type="entry name" value="Lys-tRNA-ligase_II_N"/>
</dbReference>
<dbReference type="Gene3D" id="3.30.930.10">
    <property type="entry name" value="Bira Bifunctional Protein, Domain 2"/>
    <property type="match status" value="1"/>
</dbReference>
<feature type="domain" description="Aminoacyl-transfer RNA synthetases class-II family profile" evidence="15">
    <location>
        <begin position="182"/>
        <end position="501"/>
    </location>
</feature>
<dbReference type="EMBL" id="QYUR01000006">
    <property type="protein sequence ID" value="RJG10206.1"/>
    <property type="molecule type" value="Genomic_DNA"/>
</dbReference>
<dbReference type="GO" id="GO:0000049">
    <property type="term" value="F:tRNA binding"/>
    <property type="evidence" value="ECO:0007669"/>
    <property type="project" value="TreeGrafter"/>
</dbReference>
<dbReference type="InterPro" id="IPR018149">
    <property type="entry name" value="Lys-tRNA-synth_II_C"/>
</dbReference>
<gene>
    <name evidence="13 16" type="primary">lysS</name>
    <name evidence="16" type="ORF">D3879_19450</name>
</gene>
<dbReference type="NCBIfam" id="TIGR00499">
    <property type="entry name" value="lysS_bact"/>
    <property type="match status" value="1"/>
</dbReference>
<keyword evidence="4 13" id="KW-0963">Cytoplasm</keyword>
<dbReference type="AlphaFoldDB" id="A0A418XCH3"/>
<evidence type="ECO:0000313" key="17">
    <source>
        <dbReference type="Proteomes" id="UP000284021"/>
    </source>
</evidence>
<sequence>MSELLDQYDQHALQQQEENKLIAQRKEKLAAVREQGQAFPNDFRRDSYCADLQKANEGKSKEELEGAAIAVKVAGRIMLNRGAFIVIQDMSGRIQLYVNRKTLSAETLEAIKHWDLGDIIAAEGTLARSNKGDLFVEMSDVRLLTKSLRPLPDKHHGLTDTEQRYRQRYVDLIVNEEVRQTFRARSQVIAHIRNFLMQRDFLEVETPMLQTIPGGAAAKPFETHHNALDMAMFLRIAPELYLKRLVVGGFERVFEINRNFRNEGVSTRHNPEFTMLEFYQAYADYEDMMDLTEELFRELAQLVLGTTDVPYQGKVFHFGEPFQRLSVFDSILKYNPEISADDLRNIDKARAIAKQVGAEVRGFEGLGKLQTVIFEELVEHKLEQPTFITQYPFEVSPLARRNDDDPSVTDRFELFIGGREIANAYSELNDAQDQAERFQAQVADKDAGDDEAMHYDADFVRALEYGMPPTAGEGIGIDRLVMLLTDAPSIRDVILFPHMRPQA</sequence>
<evidence type="ECO:0000259" key="15">
    <source>
        <dbReference type="PROSITE" id="PS50862"/>
    </source>
</evidence>
<evidence type="ECO:0000256" key="10">
    <source>
        <dbReference type="ARBA" id="ARBA00022917"/>
    </source>
</evidence>
<evidence type="ECO:0000256" key="1">
    <source>
        <dbReference type="ARBA" id="ARBA00004496"/>
    </source>
</evidence>
<comment type="catalytic activity">
    <reaction evidence="12 13 14">
        <text>tRNA(Lys) + L-lysine + ATP = L-lysyl-tRNA(Lys) + AMP + diphosphate</text>
        <dbReference type="Rhea" id="RHEA:20792"/>
        <dbReference type="Rhea" id="RHEA-COMP:9696"/>
        <dbReference type="Rhea" id="RHEA-COMP:9697"/>
        <dbReference type="ChEBI" id="CHEBI:30616"/>
        <dbReference type="ChEBI" id="CHEBI:32551"/>
        <dbReference type="ChEBI" id="CHEBI:33019"/>
        <dbReference type="ChEBI" id="CHEBI:78442"/>
        <dbReference type="ChEBI" id="CHEBI:78529"/>
        <dbReference type="ChEBI" id="CHEBI:456215"/>
        <dbReference type="EC" id="6.1.1.6"/>
    </reaction>
</comment>
<dbReference type="GO" id="GO:0005524">
    <property type="term" value="F:ATP binding"/>
    <property type="evidence" value="ECO:0007669"/>
    <property type="project" value="UniProtKB-UniRule"/>
</dbReference>
<evidence type="ECO:0000256" key="14">
    <source>
        <dbReference type="RuleBase" id="RU000336"/>
    </source>
</evidence>
<dbReference type="PANTHER" id="PTHR42918:SF15">
    <property type="entry name" value="LYSINE--TRNA LIGASE, CHLOROPLASTIC_MITOCHONDRIAL"/>
    <property type="match status" value="1"/>
</dbReference>
<keyword evidence="7 13" id="KW-0547">Nucleotide-binding</keyword>
<dbReference type="NCBIfam" id="NF001756">
    <property type="entry name" value="PRK00484.1"/>
    <property type="match status" value="1"/>
</dbReference>
<dbReference type="InterPro" id="IPR012340">
    <property type="entry name" value="NA-bd_OB-fold"/>
</dbReference>
<proteinExistence type="inferred from homology"/>
<evidence type="ECO:0000256" key="2">
    <source>
        <dbReference type="ARBA" id="ARBA00008226"/>
    </source>
</evidence>
<keyword evidence="9 13" id="KW-0460">Magnesium</keyword>
<evidence type="ECO:0000256" key="4">
    <source>
        <dbReference type="ARBA" id="ARBA00022490"/>
    </source>
</evidence>
<dbReference type="GO" id="GO:0004824">
    <property type="term" value="F:lysine-tRNA ligase activity"/>
    <property type="evidence" value="ECO:0007669"/>
    <property type="project" value="UniProtKB-UniRule"/>
</dbReference>
<evidence type="ECO:0000256" key="8">
    <source>
        <dbReference type="ARBA" id="ARBA00022840"/>
    </source>
</evidence>
<dbReference type="GO" id="GO:0042803">
    <property type="term" value="F:protein homodimerization activity"/>
    <property type="evidence" value="ECO:0007669"/>
    <property type="project" value="UniProtKB-ARBA"/>
</dbReference>
<dbReference type="GO" id="GO:0000287">
    <property type="term" value="F:magnesium ion binding"/>
    <property type="evidence" value="ECO:0007669"/>
    <property type="project" value="UniProtKB-UniRule"/>
</dbReference>
<dbReference type="GO" id="GO:0005829">
    <property type="term" value="C:cytosol"/>
    <property type="evidence" value="ECO:0007669"/>
    <property type="project" value="UniProtKB-ARBA"/>
</dbReference>
<dbReference type="PRINTS" id="PR00982">
    <property type="entry name" value="TRNASYNTHLYS"/>
</dbReference>
<comment type="similarity">
    <text evidence="2 13">Belongs to the class-II aminoacyl-tRNA synthetase family.</text>
</comment>
<feature type="binding site" evidence="13">
    <location>
        <position position="420"/>
    </location>
    <ligand>
        <name>Mg(2+)</name>
        <dbReference type="ChEBI" id="CHEBI:18420"/>
        <label>1</label>
    </ligand>
</feature>
<evidence type="ECO:0000256" key="5">
    <source>
        <dbReference type="ARBA" id="ARBA00022598"/>
    </source>
</evidence>
<dbReference type="GO" id="GO:0006430">
    <property type="term" value="P:lysyl-tRNA aminoacylation"/>
    <property type="evidence" value="ECO:0007669"/>
    <property type="project" value="UniProtKB-UniRule"/>
</dbReference>
<dbReference type="FunFam" id="2.40.50.140:FF:000024">
    <property type="entry name" value="Lysine--tRNA ligase"/>
    <property type="match status" value="1"/>
</dbReference>
<reference evidence="16 17" key="1">
    <citation type="submission" date="2018-09" db="EMBL/GenBank/DDBJ databases">
        <authorList>
            <person name="Zhu H."/>
        </authorList>
    </citation>
    <scope>NUCLEOTIDE SEQUENCE [LARGE SCALE GENOMIC DNA]</scope>
    <source>
        <strain evidence="16 17">K1S02-6</strain>
    </source>
</reference>
<dbReference type="OrthoDB" id="9801152at2"/>
<organism evidence="16 17">
    <name type="scientific">Pseudomonas cavernicola</name>
    <dbReference type="NCBI Taxonomy" id="2320866"/>
    <lineage>
        <taxon>Bacteria</taxon>
        <taxon>Pseudomonadati</taxon>
        <taxon>Pseudomonadota</taxon>
        <taxon>Gammaproteobacteria</taxon>
        <taxon>Pseudomonadales</taxon>
        <taxon>Pseudomonadaceae</taxon>
        <taxon>Pseudomonas</taxon>
    </lineage>
</organism>
<keyword evidence="17" id="KW-1185">Reference proteome</keyword>
<dbReference type="SUPFAM" id="SSF55681">
    <property type="entry name" value="Class II aaRS and biotin synthetases"/>
    <property type="match status" value="1"/>
</dbReference>
<keyword evidence="8 13" id="KW-0067">ATP-binding</keyword>
<keyword evidence="11 13" id="KW-0030">Aminoacyl-tRNA synthetase</keyword>
<dbReference type="Gene3D" id="2.40.50.140">
    <property type="entry name" value="Nucleic acid-binding proteins"/>
    <property type="match status" value="1"/>
</dbReference>
<dbReference type="CDD" id="cd04322">
    <property type="entry name" value="LysRS_N"/>
    <property type="match status" value="1"/>
</dbReference>
<keyword evidence="5 13" id="KW-0436">Ligase</keyword>
<dbReference type="Pfam" id="PF00152">
    <property type="entry name" value="tRNA-synt_2"/>
    <property type="match status" value="1"/>
</dbReference>
<evidence type="ECO:0000256" key="13">
    <source>
        <dbReference type="HAMAP-Rule" id="MF_00252"/>
    </source>
</evidence>
<dbReference type="RefSeq" id="WP_119955891.1">
    <property type="nucleotide sequence ID" value="NZ_QYUR01000006.1"/>
</dbReference>
<dbReference type="InterPro" id="IPR006195">
    <property type="entry name" value="aa-tRNA-synth_II"/>
</dbReference>
<protein>
    <recommendedName>
        <fullName evidence="13">Lysine--tRNA ligase</fullName>
        <ecNumber evidence="13">6.1.1.6</ecNumber>
    </recommendedName>
    <alternativeName>
        <fullName evidence="13">Lysyl-tRNA synthetase</fullName>
        <shortName evidence="13">LysRS</shortName>
    </alternativeName>
</protein>
<dbReference type="InterPro" id="IPR002313">
    <property type="entry name" value="Lys-tRNA-ligase_II"/>
</dbReference>